<dbReference type="Proteomes" id="UP001161017">
    <property type="component" value="Unassembled WGS sequence"/>
</dbReference>
<dbReference type="EMBL" id="JAPUFD010000011">
    <property type="protein sequence ID" value="MDI1490433.1"/>
    <property type="molecule type" value="Genomic_DNA"/>
</dbReference>
<gene>
    <name evidence="2" type="ORF">OHK93_001636</name>
</gene>
<name>A0AA43QT88_9LECA</name>
<organism evidence="2 3">
    <name type="scientific">Ramalina farinacea</name>
    <dbReference type="NCBI Taxonomy" id="258253"/>
    <lineage>
        <taxon>Eukaryota</taxon>
        <taxon>Fungi</taxon>
        <taxon>Dikarya</taxon>
        <taxon>Ascomycota</taxon>
        <taxon>Pezizomycotina</taxon>
        <taxon>Lecanoromycetes</taxon>
        <taxon>OSLEUM clade</taxon>
        <taxon>Lecanoromycetidae</taxon>
        <taxon>Lecanorales</taxon>
        <taxon>Lecanorineae</taxon>
        <taxon>Ramalinaceae</taxon>
        <taxon>Ramalina</taxon>
    </lineage>
</organism>
<evidence type="ECO:0000313" key="3">
    <source>
        <dbReference type="Proteomes" id="UP001161017"/>
    </source>
</evidence>
<accession>A0AA43QT88</accession>
<evidence type="ECO:0000256" key="1">
    <source>
        <dbReference type="SAM" id="Phobius"/>
    </source>
</evidence>
<dbReference type="AlphaFoldDB" id="A0AA43QT88"/>
<reference evidence="2" key="1">
    <citation type="journal article" date="2023" name="Genome Biol. Evol.">
        <title>First Whole Genome Sequence and Flow Cytometry Genome Size Data for the Lichen-Forming Fungus Ramalina farinacea (Ascomycota).</title>
        <authorList>
            <person name="Llewellyn T."/>
            <person name="Mian S."/>
            <person name="Hill R."/>
            <person name="Leitch I.J."/>
            <person name="Gaya E."/>
        </authorList>
    </citation>
    <scope>NUCLEOTIDE SEQUENCE</scope>
    <source>
        <strain evidence="2">LIQ254RAFAR</strain>
    </source>
</reference>
<evidence type="ECO:0000313" key="2">
    <source>
        <dbReference type="EMBL" id="MDI1490433.1"/>
    </source>
</evidence>
<keyword evidence="1" id="KW-0472">Membrane</keyword>
<keyword evidence="1" id="KW-0812">Transmembrane</keyword>
<proteinExistence type="predicted"/>
<protein>
    <submittedName>
        <fullName evidence="2">Uncharacterized protein</fullName>
    </submittedName>
</protein>
<sequence length="536" mass="57032">MSYAWGSKKHKIKVVPDLWKGIAMLSSLVLLAGRLDTEMRVDQSQSTESVTWLEIQTAVDPTFLPSRGIPEQCLNASHYTQGRGVTGCNIEPSGPRGGGGLVNRSEYIRVSSGQSTINAVYLADGQAVLGPASIQVNDQGYFEFDFQVTSFGSNTTCKMVTRECGTHQTDPGGSDAAPDLAFACNASTAGLELRGNFSDVYQSSARSSEEGNSSNTLSSQTGIGNYQMGFQYYNNSAKTRLSTANGPEDLGASTLYWAFVFALHAGFASTSYSEDTPEYYNNQGSNLFNDLDLAGLPGTGLGGIMSCQTQLSDVLYNYSSSIPKITIVRSTPLNRSAPLIFLGPLSNSYGFQQLYTGINTAAANASTPDELASLFATAYDQTIIAMPAGTFTHLPPVTIPTGTMQYQVTRVPRAPFLALVILDLIYAVLGIALTIMALVVVAKGDGVRDAQARLSIGALVAESFESPVLGEDARDVSELFAERRGLGQSARRIALGKRGTPQGTKPALPGESVGGRRYRQVVWATRKGEGGGMAVI</sequence>
<feature type="transmembrane region" description="Helical" evidence="1">
    <location>
        <begin position="416"/>
        <end position="441"/>
    </location>
</feature>
<keyword evidence="1" id="KW-1133">Transmembrane helix</keyword>
<comment type="caution">
    <text evidence="2">The sequence shown here is derived from an EMBL/GenBank/DDBJ whole genome shotgun (WGS) entry which is preliminary data.</text>
</comment>
<keyword evidence="3" id="KW-1185">Reference proteome</keyword>